<dbReference type="Proteomes" id="UP000801492">
    <property type="component" value="Unassembled WGS sequence"/>
</dbReference>
<organism evidence="4 5">
    <name type="scientific">Ignelater luminosus</name>
    <name type="common">Cucubano</name>
    <name type="synonym">Pyrophorus luminosus</name>
    <dbReference type="NCBI Taxonomy" id="2038154"/>
    <lineage>
        <taxon>Eukaryota</taxon>
        <taxon>Metazoa</taxon>
        <taxon>Ecdysozoa</taxon>
        <taxon>Arthropoda</taxon>
        <taxon>Hexapoda</taxon>
        <taxon>Insecta</taxon>
        <taxon>Pterygota</taxon>
        <taxon>Neoptera</taxon>
        <taxon>Endopterygota</taxon>
        <taxon>Coleoptera</taxon>
        <taxon>Polyphaga</taxon>
        <taxon>Elateriformia</taxon>
        <taxon>Elateroidea</taxon>
        <taxon>Elateridae</taxon>
        <taxon>Agrypninae</taxon>
        <taxon>Pyrophorini</taxon>
        <taxon>Ignelater</taxon>
    </lineage>
</organism>
<protein>
    <recommendedName>
        <fullName evidence="3">CUB domain-containing protein</fullName>
    </recommendedName>
</protein>
<keyword evidence="5" id="KW-1185">Reference proteome</keyword>
<comment type="caution">
    <text evidence="4">The sequence shown here is derived from an EMBL/GenBank/DDBJ whole genome shotgun (WGS) entry which is preliminary data.</text>
</comment>
<dbReference type="PROSITE" id="PS01180">
    <property type="entry name" value="CUB"/>
    <property type="match status" value="1"/>
</dbReference>
<gene>
    <name evidence="4" type="ORF">ILUMI_08585</name>
</gene>
<feature type="disulfide bond" evidence="2">
    <location>
        <begin position="63"/>
        <end position="80"/>
    </location>
</feature>
<dbReference type="Gene3D" id="2.60.120.290">
    <property type="entry name" value="Spermadhesin, CUB domain"/>
    <property type="match status" value="1"/>
</dbReference>
<accession>A0A8K0D1D7</accession>
<dbReference type="EMBL" id="VTPC01004026">
    <property type="protein sequence ID" value="KAF2897590.1"/>
    <property type="molecule type" value="Genomic_DNA"/>
</dbReference>
<comment type="caution">
    <text evidence="2">Lacks conserved residue(s) required for the propagation of feature annotation.</text>
</comment>
<proteinExistence type="predicted"/>
<dbReference type="AlphaFoldDB" id="A0A8K0D1D7"/>
<dbReference type="OrthoDB" id="2105077at2759"/>
<reference evidence="4" key="1">
    <citation type="submission" date="2019-08" db="EMBL/GenBank/DDBJ databases">
        <title>The genome of the North American firefly Photinus pyralis.</title>
        <authorList>
            <consortium name="Photinus pyralis genome working group"/>
            <person name="Fallon T.R."/>
            <person name="Sander Lower S.E."/>
            <person name="Weng J.-K."/>
        </authorList>
    </citation>
    <scope>NUCLEOTIDE SEQUENCE</scope>
    <source>
        <strain evidence="4">TRF0915ILg1</strain>
        <tissue evidence="4">Whole body</tissue>
    </source>
</reference>
<evidence type="ECO:0000256" key="2">
    <source>
        <dbReference type="PROSITE-ProRule" id="PRU00059"/>
    </source>
</evidence>
<evidence type="ECO:0000259" key="3">
    <source>
        <dbReference type="PROSITE" id="PS01180"/>
    </source>
</evidence>
<dbReference type="InterPro" id="IPR000859">
    <property type="entry name" value="CUB_dom"/>
</dbReference>
<evidence type="ECO:0000256" key="1">
    <source>
        <dbReference type="ARBA" id="ARBA00023157"/>
    </source>
</evidence>
<dbReference type="SUPFAM" id="SSF49854">
    <property type="entry name" value="Spermadhesin, CUB domain"/>
    <property type="match status" value="1"/>
</dbReference>
<evidence type="ECO:0000313" key="5">
    <source>
        <dbReference type="Proteomes" id="UP000801492"/>
    </source>
</evidence>
<evidence type="ECO:0000313" key="4">
    <source>
        <dbReference type="EMBL" id="KAF2897590.1"/>
    </source>
</evidence>
<keyword evidence="1 2" id="KW-1015">Disulfide bond</keyword>
<sequence>VATCGTTVRENGTYFVNPGYPNQHDGTGSCQITLLKSQPDVCQFRLDFDQMVLMGPEPINNMCNNDQFIVSGGSPVPTICGMNNANHMYIDAGEGITSPIIISVVTSGPSFMRNWKIKTTQIPCASTNKGKLT</sequence>
<name>A0A8K0D1D7_IGNLU</name>
<feature type="domain" description="CUB" evidence="3">
    <location>
        <begin position="4"/>
        <end position="122"/>
    </location>
</feature>
<dbReference type="InterPro" id="IPR035914">
    <property type="entry name" value="Sperma_CUB_dom_sf"/>
</dbReference>
<dbReference type="PANTHER" id="PTHR33236:SF6">
    <property type="entry name" value="CUB DOMAIN-CONTAINING PROTEIN"/>
    <property type="match status" value="1"/>
</dbReference>
<dbReference type="PANTHER" id="PTHR33236">
    <property type="entry name" value="INTRAFLAGELLAR TRANSPORT PROTEIN 122 FAMILY PROTEIN-RELATED"/>
    <property type="match status" value="1"/>
</dbReference>
<feature type="non-terminal residue" evidence="4">
    <location>
        <position position="1"/>
    </location>
</feature>